<accession>A0A395NCJ8</accession>
<gene>
    <name evidence="5" type="ORF">TARUN_8443</name>
</gene>
<proteinExistence type="inferred from homology"/>
<dbReference type="GO" id="GO:0050664">
    <property type="term" value="F:oxidoreductase activity, acting on NAD(P)H, oxygen as acceptor"/>
    <property type="evidence" value="ECO:0007669"/>
    <property type="project" value="TreeGrafter"/>
</dbReference>
<reference evidence="5 6" key="1">
    <citation type="journal article" date="2018" name="PLoS Pathog.">
        <title>Evolution of structural diversity of trichothecenes, a family of toxins produced by plant pathogenic and entomopathogenic fungi.</title>
        <authorList>
            <person name="Proctor R.H."/>
            <person name="McCormick S.P."/>
            <person name="Kim H.S."/>
            <person name="Cardoza R.E."/>
            <person name="Stanley A.M."/>
            <person name="Lindo L."/>
            <person name="Kelly A."/>
            <person name="Brown D.W."/>
            <person name="Lee T."/>
            <person name="Vaughan M.M."/>
            <person name="Alexander N.J."/>
            <person name="Busman M."/>
            <person name="Gutierrez S."/>
        </authorList>
    </citation>
    <scope>NUCLEOTIDE SEQUENCE [LARGE SCALE GENOMIC DNA]</scope>
    <source>
        <strain evidence="5 6">IBT 40837</strain>
    </source>
</reference>
<evidence type="ECO:0000256" key="4">
    <source>
        <dbReference type="ARBA" id="ARBA00023277"/>
    </source>
</evidence>
<protein>
    <submittedName>
        <fullName evidence="5">Short-chain dehydrogenase</fullName>
    </submittedName>
</protein>
<dbReference type="Gene3D" id="3.40.50.720">
    <property type="entry name" value="NAD(P)-binding Rossmann-like Domain"/>
    <property type="match status" value="1"/>
</dbReference>
<organism evidence="5 6">
    <name type="scientific">Trichoderma arundinaceum</name>
    <dbReference type="NCBI Taxonomy" id="490622"/>
    <lineage>
        <taxon>Eukaryota</taxon>
        <taxon>Fungi</taxon>
        <taxon>Dikarya</taxon>
        <taxon>Ascomycota</taxon>
        <taxon>Pezizomycotina</taxon>
        <taxon>Sordariomycetes</taxon>
        <taxon>Hypocreomycetidae</taxon>
        <taxon>Hypocreales</taxon>
        <taxon>Hypocreaceae</taxon>
        <taxon>Trichoderma</taxon>
    </lineage>
</organism>
<evidence type="ECO:0000313" key="6">
    <source>
        <dbReference type="Proteomes" id="UP000266272"/>
    </source>
</evidence>
<dbReference type="PRINTS" id="PR00080">
    <property type="entry name" value="SDRFAMILY"/>
</dbReference>
<keyword evidence="2" id="KW-0521">NADP</keyword>
<dbReference type="AlphaFoldDB" id="A0A395NCJ8"/>
<keyword evidence="3" id="KW-0560">Oxidoreductase</keyword>
<evidence type="ECO:0000313" key="5">
    <source>
        <dbReference type="EMBL" id="RFU73815.1"/>
    </source>
</evidence>
<dbReference type="PRINTS" id="PR00081">
    <property type="entry name" value="GDHRDH"/>
</dbReference>
<evidence type="ECO:0000256" key="1">
    <source>
        <dbReference type="ARBA" id="ARBA00006484"/>
    </source>
</evidence>
<dbReference type="FunFam" id="3.40.50.720:FF:000090">
    <property type="entry name" value="NADP-dependent mannitol dehydrogenase"/>
    <property type="match status" value="1"/>
</dbReference>
<dbReference type="PANTHER" id="PTHR43008:SF13">
    <property type="entry name" value="L-XYLULOSE REDUCTASE-RELATED"/>
    <property type="match status" value="1"/>
</dbReference>
<dbReference type="Proteomes" id="UP000266272">
    <property type="component" value="Unassembled WGS sequence"/>
</dbReference>
<dbReference type="PANTHER" id="PTHR43008">
    <property type="entry name" value="BENZIL REDUCTASE"/>
    <property type="match status" value="1"/>
</dbReference>
<evidence type="ECO:0000256" key="3">
    <source>
        <dbReference type="ARBA" id="ARBA00023002"/>
    </source>
</evidence>
<comment type="similarity">
    <text evidence="1">Belongs to the short-chain dehydrogenases/reductases (SDR) family.</text>
</comment>
<dbReference type="PROSITE" id="PS00061">
    <property type="entry name" value="ADH_SHORT"/>
    <property type="match status" value="1"/>
</dbReference>
<keyword evidence="6" id="KW-1185">Reference proteome</keyword>
<dbReference type="GO" id="GO:0019594">
    <property type="term" value="P:mannitol metabolic process"/>
    <property type="evidence" value="ECO:0007669"/>
    <property type="project" value="UniProtKB-ARBA"/>
</dbReference>
<dbReference type="OrthoDB" id="1888931at2759"/>
<dbReference type="InterPro" id="IPR020904">
    <property type="entry name" value="Sc_DH/Rdtase_CS"/>
</dbReference>
<dbReference type="EMBL" id="PXOA01000600">
    <property type="protein sequence ID" value="RFU73815.1"/>
    <property type="molecule type" value="Genomic_DNA"/>
</dbReference>
<keyword evidence="4" id="KW-0119">Carbohydrate metabolism</keyword>
<dbReference type="SUPFAM" id="SSF51735">
    <property type="entry name" value="NAD(P)-binding Rossmann-fold domains"/>
    <property type="match status" value="1"/>
</dbReference>
<dbReference type="GO" id="GO:0050085">
    <property type="term" value="F:mannitol 2-dehydrogenase (NADP+) activity"/>
    <property type="evidence" value="ECO:0007669"/>
    <property type="project" value="UniProtKB-ARBA"/>
</dbReference>
<dbReference type="Pfam" id="PF13561">
    <property type="entry name" value="adh_short_C2"/>
    <property type="match status" value="1"/>
</dbReference>
<dbReference type="STRING" id="490622.A0A395NCJ8"/>
<comment type="caution">
    <text evidence="5">The sequence shown here is derived from an EMBL/GenBank/DDBJ whole genome shotgun (WGS) entry which is preliminary data.</text>
</comment>
<sequence length="291" mass="30805">MASSKPSSALSDSVMKMFDMTGKVVIITGGSGGIGYEAARGLAEAGANVALWYSRATNTEDLAATIEADFGVKAKAYKCSVENFEEVRDQTAAVVKDFGRLDVMIANAGISRPAGGIDDPIENWEQVLGVNLDGAYYCAKVAGEIFRNQGSGSLIFTASMSGHIANVPQRQACYNASKAAVIHLAKSLAVEWAGFARVNAISPGYIKTPISSGIPKEWKDEWLSLTPMRREGDASELKGVYLYLASDASTFTTGADIVVDGGYCCRVQNLIQARATSSDTNQSVDPAMTLA</sequence>
<name>A0A395NCJ8_TRIAR</name>
<dbReference type="InterPro" id="IPR036291">
    <property type="entry name" value="NAD(P)-bd_dom_sf"/>
</dbReference>
<dbReference type="InterPro" id="IPR002347">
    <property type="entry name" value="SDR_fam"/>
</dbReference>
<evidence type="ECO:0000256" key="2">
    <source>
        <dbReference type="ARBA" id="ARBA00022857"/>
    </source>
</evidence>